<name>A0A4Q0MEA0_9SPHI</name>
<protein>
    <submittedName>
        <fullName evidence="2">DUF2807 domain-containing protein</fullName>
    </submittedName>
</protein>
<evidence type="ECO:0000313" key="2">
    <source>
        <dbReference type="EMBL" id="RXF71299.1"/>
    </source>
</evidence>
<dbReference type="PROSITE" id="PS51257">
    <property type="entry name" value="PROKAR_LIPOPROTEIN"/>
    <property type="match status" value="1"/>
</dbReference>
<organism evidence="2 3">
    <name type="scientific">Arcticibacter tournemirensis</name>
    <dbReference type="NCBI Taxonomy" id="699437"/>
    <lineage>
        <taxon>Bacteria</taxon>
        <taxon>Pseudomonadati</taxon>
        <taxon>Bacteroidota</taxon>
        <taxon>Sphingobacteriia</taxon>
        <taxon>Sphingobacteriales</taxon>
        <taxon>Sphingobacteriaceae</taxon>
        <taxon>Arcticibacter</taxon>
    </lineage>
</organism>
<dbReference type="RefSeq" id="WP_128768544.1">
    <property type="nucleotide sequence ID" value="NZ_RXOC01000003.1"/>
</dbReference>
<dbReference type="PANTHER" id="PTHR39200:SF1">
    <property type="entry name" value="AUTO-TRANSPORTER ADHESIN HEAD GIN DOMAIN-CONTAINING PROTEIN-RELATED"/>
    <property type="match status" value="1"/>
</dbReference>
<comment type="caution">
    <text evidence="2">The sequence shown here is derived from an EMBL/GenBank/DDBJ whole genome shotgun (WGS) entry which is preliminary data.</text>
</comment>
<gene>
    <name evidence="2" type="ORF">EKH83_06305</name>
</gene>
<reference evidence="2 3" key="1">
    <citation type="submission" date="2018-12" db="EMBL/GenBank/DDBJ databases">
        <title>The Draft Genome Sequence of the Soil Bacterium Pedobacter tournemirensis R1.</title>
        <authorList>
            <person name="He J."/>
        </authorList>
    </citation>
    <scope>NUCLEOTIDE SEQUENCE [LARGE SCALE GENOMIC DNA]</scope>
    <source>
        <strain evidence="2 3">R1</strain>
    </source>
</reference>
<evidence type="ECO:0000313" key="3">
    <source>
        <dbReference type="Proteomes" id="UP000290848"/>
    </source>
</evidence>
<accession>A0A4Q0MEA0</accession>
<dbReference type="Pfam" id="PF10988">
    <property type="entry name" value="DUF2807"/>
    <property type="match status" value="1"/>
</dbReference>
<evidence type="ECO:0000259" key="1">
    <source>
        <dbReference type="Pfam" id="PF10988"/>
    </source>
</evidence>
<proteinExistence type="predicted"/>
<sequence>MRTKKNRTLILLACIFALGSCHDDDGFRPCIKGNGDINSETRLLADFESVDYKLEGAVEIRKGEQSKVLLEGYSNQLVHVSTKVEQGRLKIYSSRCLKNTKFRCVVYTSELEDLKLSGSGEGYIRDSFSSEEMRFELSGSGCVDAVAQAAAKIRARISGSGNMKIEGECQSFRADVSGSGRIHAFNLVTSAMEANLSGSGSVDAFVTNRLDANISGSGTIRYKGNPSVVNAHVSGSGKVLKVE</sequence>
<dbReference type="InterPro" id="IPR021255">
    <property type="entry name" value="DUF2807"/>
</dbReference>
<dbReference type="Gene3D" id="2.160.20.120">
    <property type="match status" value="1"/>
</dbReference>
<dbReference type="PANTHER" id="PTHR39200">
    <property type="entry name" value="HYPOTHETICAL EXPORTED PROTEIN"/>
    <property type="match status" value="1"/>
</dbReference>
<dbReference type="EMBL" id="RXOC01000003">
    <property type="protein sequence ID" value="RXF71299.1"/>
    <property type="molecule type" value="Genomic_DNA"/>
</dbReference>
<dbReference type="AlphaFoldDB" id="A0A4Q0MEA0"/>
<feature type="domain" description="Putative auto-transporter adhesin head GIN" evidence="1">
    <location>
        <begin position="46"/>
        <end position="226"/>
    </location>
</feature>
<dbReference type="Proteomes" id="UP000290848">
    <property type="component" value="Unassembled WGS sequence"/>
</dbReference>